<sequence>MEEHRLPVLKTLKSALRDIAGIIMKMPVLCMTVMLVFLIIKIYKPSRDTFKTEDFTIWNISDAYFYFVLIVAVRAIFALPAYRFLIDGEDRMQRSFRESIEAALAYCAAYVIFRILPIFALVILVSPISITNNLAFLFFYVVVMIIVVPFCVFWYIRWSLILPAIAVDWQVVSLSWTNWLTKGAAWRIYLSNLLLFAIFSVCFKVPALMAWGFGFEWCVIFIAAVSSTIILIGDVALESEIYIWCRDKKSIVLADVEIPSRI</sequence>
<keyword evidence="1" id="KW-0472">Membrane</keyword>
<evidence type="ECO:0000256" key="1">
    <source>
        <dbReference type="SAM" id="Phobius"/>
    </source>
</evidence>
<evidence type="ECO:0000313" key="2">
    <source>
        <dbReference type="EMBL" id="GJE65917.1"/>
    </source>
</evidence>
<organism evidence="2 3">
    <name type="scientific">Methylorubrum aminovorans</name>
    <dbReference type="NCBI Taxonomy" id="269069"/>
    <lineage>
        <taxon>Bacteria</taxon>
        <taxon>Pseudomonadati</taxon>
        <taxon>Pseudomonadota</taxon>
        <taxon>Alphaproteobacteria</taxon>
        <taxon>Hyphomicrobiales</taxon>
        <taxon>Methylobacteriaceae</taxon>
        <taxon>Methylorubrum</taxon>
    </lineage>
</organism>
<feature type="transmembrane region" description="Helical" evidence="1">
    <location>
        <begin position="63"/>
        <end position="82"/>
    </location>
</feature>
<comment type="caution">
    <text evidence="2">The sequence shown here is derived from an EMBL/GenBank/DDBJ whole genome shotgun (WGS) entry which is preliminary data.</text>
</comment>
<keyword evidence="3" id="KW-1185">Reference proteome</keyword>
<keyword evidence="1" id="KW-0812">Transmembrane</keyword>
<accession>A0ABQ4UHB6</accession>
<dbReference type="RefSeq" id="WP_238225394.1">
    <property type="nucleotide sequence ID" value="NZ_BAAADH010000077.1"/>
</dbReference>
<feature type="transmembrane region" description="Helical" evidence="1">
    <location>
        <begin position="193"/>
        <end position="213"/>
    </location>
</feature>
<evidence type="ECO:0000313" key="3">
    <source>
        <dbReference type="Proteomes" id="UP001055039"/>
    </source>
</evidence>
<reference evidence="2" key="2">
    <citation type="submission" date="2021-08" db="EMBL/GenBank/DDBJ databases">
        <authorList>
            <person name="Tani A."/>
            <person name="Ola A."/>
            <person name="Ogura Y."/>
            <person name="Katsura K."/>
            <person name="Hayashi T."/>
        </authorList>
    </citation>
    <scope>NUCLEOTIDE SEQUENCE</scope>
    <source>
        <strain evidence="2">NBRC 15686</strain>
    </source>
</reference>
<gene>
    <name evidence="2" type="ORF">LNAOJCKE_3131</name>
</gene>
<proteinExistence type="predicted"/>
<feature type="transmembrane region" description="Helical" evidence="1">
    <location>
        <begin position="21"/>
        <end position="43"/>
    </location>
</feature>
<protein>
    <submittedName>
        <fullName evidence="2">Uncharacterized protein</fullName>
    </submittedName>
</protein>
<feature type="transmembrane region" description="Helical" evidence="1">
    <location>
        <begin position="219"/>
        <end position="237"/>
    </location>
</feature>
<reference evidence="2" key="1">
    <citation type="journal article" date="2021" name="Front. Microbiol.">
        <title>Comprehensive Comparative Genomics and Phenotyping of Methylobacterium Species.</title>
        <authorList>
            <person name="Alessa O."/>
            <person name="Ogura Y."/>
            <person name="Fujitani Y."/>
            <person name="Takami H."/>
            <person name="Hayashi T."/>
            <person name="Sahin N."/>
            <person name="Tani A."/>
        </authorList>
    </citation>
    <scope>NUCLEOTIDE SEQUENCE</scope>
    <source>
        <strain evidence="2">NBRC 15686</strain>
    </source>
</reference>
<dbReference type="Proteomes" id="UP001055039">
    <property type="component" value="Unassembled WGS sequence"/>
</dbReference>
<name>A0ABQ4UHB6_9HYPH</name>
<feature type="transmembrane region" description="Helical" evidence="1">
    <location>
        <begin position="134"/>
        <end position="156"/>
    </location>
</feature>
<keyword evidence="1" id="KW-1133">Transmembrane helix</keyword>
<feature type="transmembrane region" description="Helical" evidence="1">
    <location>
        <begin position="103"/>
        <end position="128"/>
    </location>
</feature>
<dbReference type="EMBL" id="BPRC01000010">
    <property type="protein sequence ID" value="GJE65917.1"/>
    <property type="molecule type" value="Genomic_DNA"/>
</dbReference>